<dbReference type="RefSeq" id="WP_121771189.1">
    <property type="nucleotide sequence ID" value="NZ_RAWM01000101.1"/>
</dbReference>
<evidence type="ECO:0000313" key="3">
    <source>
        <dbReference type="Proteomes" id="UP000282656"/>
    </source>
</evidence>
<proteinExistence type="predicted"/>
<keyword evidence="3" id="KW-1185">Reference proteome</keyword>
<dbReference type="InterPro" id="IPR056509">
    <property type="entry name" value="Imm33-like"/>
</dbReference>
<dbReference type="Proteomes" id="UP000282656">
    <property type="component" value="Unassembled WGS sequence"/>
</dbReference>
<protein>
    <recommendedName>
        <fullName evidence="1">Imm33-like domain-containing protein</fullName>
    </recommendedName>
</protein>
<evidence type="ECO:0000313" key="2">
    <source>
        <dbReference type="EMBL" id="RKH63153.1"/>
    </source>
</evidence>
<evidence type="ECO:0000259" key="1">
    <source>
        <dbReference type="Pfam" id="PF24719"/>
    </source>
</evidence>
<organism evidence="2 3">
    <name type="scientific">Corallococcus interemptor</name>
    <dbReference type="NCBI Taxonomy" id="2316720"/>
    <lineage>
        <taxon>Bacteria</taxon>
        <taxon>Pseudomonadati</taxon>
        <taxon>Myxococcota</taxon>
        <taxon>Myxococcia</taxon>
        <taxon>Myxococcales</taxon>
        <taxon>Cystobacterineae</taxon>
        <taxon>Myxococcaceae</taxon>
        <taxon>Corallococcus</taxon>
    </lineage>
</organism>
<name>A0A3A8Q391_9BACT</name>
<feature type="domain" description="Imm33-like" evidence="1">
    <location>
        <begin position="6"/>
        <end position="110"/>
    </location>
</feature>
<comment type="caution">
    <text evidence="2">The sequence shown here is derived from an EMBL/GenBank/DDBJ whole genome shotgun (WGS) entry which is preliminary data.</text>
</comment>
<gene>
    <name evidence="2" type="ORF">D7X96_28415</name>
</gene>
<dbReference type="OrthoDB" id="7063432at2"/>
<sequence>MLVHDQQLALCARYKTAFVDAPDPLKVGLATQTLTGRMPLNGLRHPPEGDTTGWYLWAGKDFALDADADFFKPIHVAHLAEMCPEVLRYLGLPPGWRFLVAGNYEDVWFDPKLLDV</sequence>
<accession>A0A3A8Q391</accession>
<dbReference type="EMBL" id="RAWM01000101">
    <property type="protein sequence ID" value="RKH63153.1"/>
    <property type="molecule type" value="Genomic_DNA"/>
</dbReference>
<dbReference type="AlphaFoldDB" id="A0A3A8Q391"/>
<reference evidence="3" key="1">
    <citation type="submission" date="2018-09" db="EMBL/GenBank/DDBJ databases">
        <authorList>
            <person name="Livingstone P.G."/>
            <person name="Whitworth D.E."/>
        </authorList>
    </citation>
    <scope>NUCLEOTIDE SEQUENCE [LARGE SCALE GENOMIC DNA]</scope>
    <source>
        <strain evidence="3">AB047A</strain>
    </source>
</reference>
<dbReference type="Pfam" id="PF24719">
    <property type="entry name" value="Imm33-like"/>
    <property type="match status" value="1"/>
</dbReference>